<name>A0ACC2UGT9_9FUNG</name>
<dbReference type="EMBL" id="QTSX02000735">
    <property type="protein sequence ID" value="KAJ9086038.1"/>
    <property type="molecule type" value="Genomic_DNA"/>
</dbReference>
<protein>
    <submittedName>
        <fullName evidence="1">Uncharacterized protein</fullName>
    </submittedName>
</protein>
<evidence type="ECO:0000313" key="1">
    <source>
        <dbReference type="EMBL" id="KAJ9086038.1"/>
    </source>
</evidence>
<gene>
    <name evidence="1" type="ORF">DSO57_1008267</name>
</gene>
<proteinExistence type="predicted"/>
<keyword evidence="2" id="KW-1185">Reference proteome</keyword>
<accession>A0ACC2UGT9</accession>
<organism evidence="1 2">
    <name type="scientific">Entomophthora muscae</name>
    <dbReference type="NCBI Taxonomy" id="34485"/>
    <lineage>
        <taxon>Eukaryota</taxon>
        <taxon>Fungi</taxon>
        <taxon>Fungi incertae sedis</taxon>
        <taxon>Zoopagomycota</taxon>
        <taxon>Entomophthoromycotina</taxon>
        <taxon>Entomophthoromycetes</taxon>
        <taxon>Entomophthorales</taxon>
        <taxon>Entomophthoraceae</taxon>
        <taxon>Entomophthora</taxon>
    </lineage>
</organism>
<dbReference type="Proteomes" id="UP001165960">
    <property type="component" value="Unassembled WGS sequence"/>
</dbReference>
<reference evidence="1" key="1">
    <citation type="submission" date="2022-04" db="EMBL/GenBank/DDBJ databases">
        <title>Genome of the entomopathogenic fungus Entomophthora muscae.</title>
        <authorList>
            <person name="Elya C."/>
            <person name="Lovett B.R."/>
            <person name="Lee E."/>
            <person name="Macias A.M."/>
            <person name="Hajek A.E."/>
            <person name="De Bivort B.L."/>
            <person name="Kasson M.T."/>
            <person name="De Fine Licht H.H."/>
            <person name="Stajich J.E."/>
        </authorList>
    </citation>
    <scope>NUCLEOTIDE SEQUENCE</scope>
    <source>
        <strain evidence="1">Berkeley</strain>
    </source>
</reference>
<comment type="caution">
    <text evidence="1">The sequence shown here is derived from an EMBL/GenBank/DDBJ whole genome shotgun (WGS) entry which is preliminary data.</text>
</comment>
<evidence type="ECO:0000313" key="2">
    <source>
        <dbReference type="Proteomes" id="UP001165960"/>
    </source>
</evidence>
<sequence>MEKVIAGMNSESEKSNSEGDAFITNPVHLLLVCVGLVLAIFIAAIDETIVATAMGAITSELNGSSEVTWVSGAYLLTISAFTPLYGKFSDIFGRKPLKLFALAAFLCGSVMSAVATDMVILVIGRAIAGIGAGGLIALSYIIVSDVVPIHQRSMYLSLINITFAVANVAGPLVGGLLVDNVGWRWVFYINVPVVVICAVVLIFFIPLPKATGEIASKLKRIDVMGTVSLLVCITLFVLGMNWGGHGYSWSSLAVVLSLVTSFVALVVFVVVEVKFAAEPVLPVDGFNLNVGISCFISLVAGWTMFVFIYHWPMFFQIVMGSTATEAGVQLLPIMLGVCVFAALSGFVVTYIGSYRPIMWVGMGLLVVGCSLMTNLSRDISRFEQIVYPLIIGVGIGLNIQTVLISAQAAADKKSQAALTGFVTFCLNIGGVLGLSILGSILNSLVVYNMKSDFSDERIGQIMQDVASISQLGQDEHALVMLAYASGYRITFMSMIPVVAMGFIGAMFLKNIPIESDQ</sequence>